<organism evidence="6">
    <name type="scientific">marine metagenome</name>
    <dbReference type="NCBI Taxonomy" id="408172"/>
    <lineage>
        <taxon>unclassified sequences</taxon>
        <taxon>metagenomes</taxon>
        <taxon>ecological metagenomes</taxon>
    </lineage>
</organism>
<feature type="non-terminal residue" evidence="6">
    <location>
        <position position="1"/>
    </location>
</feature>
<evidence type="ECO:0000256" key="1">
    <source>
        <dbReference type="ARBA" id="ARBA00001954"/>
    </source>
</evidence>
<accession>A0A381RKJ6</accession>
<dbReference type="PANTHER" id="PTHR10543:SF89">
    <property type="entry name" value="CAROTENOID 9,10(9',10')-CLEAVAGE DIOXYGENASE 1"/>
    <property type="match status" value="1"/>
</dbReference>
<dbReference type="GO" id="GO:0016121">
    <property type="term" value="P:carotene catabolic process"/>
    <property type="evidence" value="ECO:0007669"/>
    <property type="project" value="TreeGrafter"/>
</dbReference>
<comment type="cofactor">
    <cofactor evidence="1">
        <name>Fe(2+)</name>
        <dbReference type="ChEBI" id="CHEBI:29033"/>
    </cofactor>
</comment>
<keyword evidence="4" id="KW-0560">Oxidoreductase</keyword>
<proteinExistence type="inferred from homology"/>
<gene>
    <name evidence="6" type="ORF">METZ01_LOCUS44705</name>
</gene>
<sequence length="235" mass="25387">VTATDLAVTGEIPEELEGRWLRNGPNPRGVVDPATHHWFLGDGMIHGVRLRGGRAEWYRNRWVRGARMAAELGEDPPTGRSFGDRDFGPNTAVGGFAGKTWAMVEAGTTPMTLTYDLDTIGYDGFAGTLPAGFTAHPKYDPATGELHAICYAYPDQLDRVQHVVVGGDGRVAKMTEVPVGGMPMIHDMSLTARYALVYDLPVCLDIEAAMGGAPFPFAWNPDHPARVGLLPRDGT</sequence>
<evidence type="ECO:0000256" key="5">
    <source>
        <dbReference type="ARBA" id="ARBA00023004"/>
    </source>
</evidence>
<evidence type="ECO:0000256" key="2">
    <source>
        <dbReference type="ARBA" id="ARBA00006787"/>
    </source>
</evidence>
<dbReference type="GO" id="GO:0046872">
    <property type="term" value="F:metal ion binding"/>
    <property type="evidence" value="ECO:0007669"/>
    <property type="project" value="UniProtKB-KW"/>
</dbReference>
<dbReference type="Pfam" id="PF03055">
    <property type="entry name" value="RPE65"/>
    <property type="match status" value="1"/>
</dbReference>
<reference evidence="6" key="1">
    <citation type="submission" date="2018-05" db="EMBL/GenBank/DDBJ databases">
        <authorList>
            <person name="Lanie J.A."/>
            <person name="Ng W.-L."/>
            <person name="Kazmierczak K.M."/>
            <person name="Andrzejewski T.M."/>
            <person name="Davidsen T.M."/>
            <person name="Wayne K.J."/>
            <person name="Tettelin H."/>
            <person name="Glass J.I."/>
            <person name="Rusch D."/>
            <person name="Podicherti R."/>
            <person name="Tsui H.-C.T."/>
            <person name="Winkler M.E."/>
        </authorList>
    </citation>
    <scope>NUCLEOTIDE SEQUENCE</scope>
</reference>
<dbReference type="PANTHER" id="PTHR10543">
    <property type="entry name" value="BETA-CAROTENE DIOXYGENASE"/>
    <property type="match status" value="1"/>
</dbReference>
<dbReference type="InterPro" id="IPR004294">
    <property type="entry name" value="Carotenoid_Oase"/>
</dbReference>
<evidence type="ECO:0000256" key="4">
    <source>
        <dbReference type="ARBA" id="ARBA00023002"/>
    </source>
</evidence>
<dbReference type="EMBL" id="UINC01002011">
    <property type="protein sequence ID" value="SUZ91851.1"/>
    <property type="molecule type" value="Genomic_DNA"/>
</dbReference>
<dbReference type="GO" id="GO:0010436">
    <property type="term" value="F:carotenoid dioxygenase activity"/>
    <property type="evidence" value="ECO:0007669"/>
    <property type="project" value="TreeGrafter"/>
</dbReference>
<dbReference type="AlphaFoldDB" id="A0A381RKJ6"/>
<feature type="non-terminal residue" evidence="6">
    <location>
        <position position="235"/>
    </location>
</feature>
<keyword evidence="5" id="KW-0408">Iron</keyword>
<name>A0A381RKJ6_9ZZZZ</name>
<evidence type="ECO:0008006" key="7">
    <source>
        <dbReference type="Google" id="ProtNLM"/>
    </source>
</evidence>
<comment type="similarity">
    <text evidence="2">Belongs to the carotenoid oxygenase family.</text>
</comment>
<keyword evidence="3" id="KW-0479">Metal-binding</keyword>
<protein>
    <recommendedName>
        <fullName evidence="7">Dioxygenase</fullName>
    </recommendedName>
</protein>
<evidence type="ECO:0000313" key="6">
    <source>
        <dbReference type="EMBL" id="SUZ91851.1"/>
    </source>
</evidence>
<evidence type="ECO:0000256" key="3">
    <source>
        <dbReference type="ARBA" id="ARBA00022723"/>
    </source>
</evidence>